<dbReference type="EMBL" id="BKCJ011178690">
    <property type="protein sequence ID" value="GFC99474.1"/>
    <property type="molecule type" value="Genomic_DNA"/>
</dbReference>
<evidence type="ECO:0000313" key="1">
    <source>
        <dbReference type="EMBL" id="GFC99474.1"/>
    </source>
</evidence>
<sequence>AIDGVVQPIAPTTAEQRLAKKNELKAHDTLLIALPDKHQLKFNIHKDAKTLMEAIEKRFGRNKETKKVQKTLLKQQYKNFTGSSSESLDQIHDRMQKLISQLEILGEYLSQEDINLKFLRSLPTEWRTHTLILRNKTNLEDKSLDDLFNNLKIYEAEVKSSSAASRATQNITFVSSQNTDSTNESVSCDNRQFLEP</sequence>
<name>A0A699SNN7_TANCI</name>
<dbReference type="Pfam" id="PF14223">
    <property type="entry name" value="Retrotran_gag_2"/>
    <property type="match status" value="1"/>
</dbReference>
<proteinExistence type="predicted"/>
<feature type="non-terminal residue" evidence="1">
    <location>
        <position position="1"/>
    </location>
</feature>
<gene>
    <name evidence="1" type="ORF">Tci_871444</name>
</gene>
<reference evidence="1" key="1">
    <citation type="journal article" date="2019" name="Sci. Rep.">
        <title>Draft genome of Tanacetum cinerariifolium, the natural source of mosquito coil.</title>
        <authorList>
            <person name="Yamashiro T."/>
            <person name="Shiraishi A."/>
            <person name="Satake H."/>
            <person name="Nakayama K."/>
        </authorList>
    </citation>
    <scope>NUCLEOTIDE SEQUENCE</scope>
</reference>
<organism evidence="1">
    <name type="scientific">Tanacetum cinerariifolium</name>
    <name type="common">Dalmatian daisy</name>
    <name type="synonym">Chrysanthemum cinerariifolium</name>
    <dbReference type="NCBI Taxonomy" id="118510"/>
    <lineage>
        <taxon>Eukaryota</taxon>
        <taxon>Viridiplantae</taxon>
        <taxon>Streptophyta</taxon>
        <taxon>Embryophyta</taxon>
        <taxon>Tracheophyta</taxon>
        <taxon>Spermatophyta</taxon>
        <taxon>Magnoliopsida</taxon>
        <taxon>eudicotyledons</taxon>
        <taxon>Gunneridae</taxon>
        <taxon>Pentapetalae</taxon>
        <taxon>asterids</taxon>
        <taxon>campanulids</taxon>
        <taxon>Asterales</taxon>
        <taxon>Asteraceae</taxon>
        <taxon>Asteroideae</taxon>
        <taxon>Anthemideae</taxon>
        <taxon>Anthemidinae</taxon>
        <taxon>Tanacetum</taxon>
    </lineage>
</organism>
<dbReference type="AlphaFoldDB" id="A0A699SNN7"/>
<accession>A0A699SNN7</accession>
<comment type="caution">
    <text evidence="1">The sequence shown here is derived from an EMBL/GenBank/DDBJ whole genome shotgun (WGS) entry which is preliminary data.</text>
</comment>
<protein>
    <submittedName>
        <fullName evidence="1">Ribonuclease H-like domain-containing protein</fullName>
    </submittedName>
</protein>